<dbReference type="Pfam" id="PF12867">
    <property type="entry name" value="DinB_2"/>
    <property type="match status" value="1"/>
</dbReference>
<feature type="domain" description="DinB-like" evidence="1">
    <location>
        <begin position="50"/>
        <end position="167"/>
    </location>
</feature>
<dbReference type="Proteomes" id="UP000199701">
    <property type="component" value="Unassembled WGS sequence"/>
</dbReference>
<dbReference type="STRING" id="99656.SAMN05421659_10998"/>
<evidence type="ECO:0000313" key="3">
    <source>
        <dbReference type="Proteomes" id="UP000199701"/>
    </source>
</evidence>
<name>A0A1I0QTZ0_9FIRM</name>
<dbReference type="Gene3D" id="1.20.120.450">
    <property type="entry name" value="dinb family like domain"/>
    <property type="match status" value="1"/>
</dbReference>
<dbReference type="RefSeq" id="WP_092454442.1">
    <property type="nucleotide sequence ID" value="NZ_FOJI01000009.1"/>
</dbReference>
<dbReference type="AlphaFoldDB" id="A0A1I0QTZ0"/>
<dbReference type="EMBL" id="FOJI01000009">
    <property type="protein sequence ID" value="SEW30899.1"/>
    <property type="molecule type" value="Genomic_DNA"/>
</dbReference>
<dbReference type="OrthoDB" id="9778466at2"/>
<reference evidence="2 3" key="1">
    <citation type="submission" date="2016-10" db="EMBL/GenBank/DDBJ databases">
        <authorList>
            <person name="de Groot N.N."/>
        </authorList>
    </citation>
    <scope>NUCLEOTIDE SEQUENCE [LARGE SCALE GENOMIC DNA]</scope>
    <source>
        <strain evidence="2 3">DSM 9179</strain>
    </source>
</reference>
<dbReference type="SUPFAM" id="SSF109854">
    <property type="entry name" value="DinB/YfiT-like putative metalloenzymes"/>
    <property type="match status" value="1"/>
</dbReference>
<dbReference type="InterPro" id="IPR034660">
    <property type="entry name" value="DinB/YfiT-like"/>
</dbReference>
<keyword evidence="3" id="KW-1185">Reference proteome</keyword>
<dbReference type="InterPro" id="IPR024775">
    <property type="entry name" value="DinB-like"/>
</dbReference>
<protein>
    <submittedName>
        <fullName evidence="2">DinB superfamily protein</fullName>
    </submittedName>
</protein>
<gene>
    <name evidence="2" type="ORF">SAMN05421659_10998</name>
</gene>
<evidence type="ECO:0000259" key="1">
    <source>
        <dbReference type="Pfam" id="PF12867"/>
    </source>
</evidence>
<proteinExistence type="predicted"/>
<evidence type="ECO:0000313" key="2">
    <source>
        <dbReference type="EMBL" id="SEW30899.1"/>
    </source>
</evidence>
<sequence>MKYFGEGLSEKHKQLNSIIRQSNKIEQAKEIFLEIHASLHLSKISGTRPNEVDSLINDLCDNEYAIMPTSKDETIAWVMWHIARIEDIAMGILAADGDQLFNESWRQQMNVSITDTGNAQTDDEIMNLSKNINIEELLNYRNKVGNRTREIVSSLTQDDMKRKVLPKAIEKILCEGGVTSQQDSIWLLDFWGKKDVAGILLMPPTRHVMLHLNDCCKWKEYIRTRNKFFRS</sequence>
<organism evidence="2 3">
    <name type="scientific">[Clostridium] fimetarium</name>
    <dbReference type="NCBI Taxonomy" id="99656"/>
    <lineage>
        <taxon>Bacteria</taxon>
        <taxon>Bacillati</taxon>
        <taxon>Bacillota</taxon>
        <taxon>Clostridia</taxon>
        <taxon>Lachnospirales</taxon>
        <taxon>Lachnospiraceae</taxon>
    </lineage>
</organism>
<accession>A0A1I0QTZ0</accession>